<dbReference type="Proteomes" id="UP000297641">
    <property type="component" value="Unassembled WGS sequence"/>
</dbReference>
<name>A0A7I0HSC2_9LEPT</name>
<accession>A0A7I0HSC2</accession>
<comment type="caution">
    <text evidence="1">The sequence shown here is derived from an EMBL/GenBank/DDBJ whole genome shotgun (WGS) entry which is preliminary data.</text>
</comment>
<dbReference type="InterPro" id="IPR027417">
    <property type="entry name" value="P-loop_NTPase"/>
</dbReference>
<proteinExistence type="predicted"/>
<sequence length="239" mass="27116">MLPIDKNIYQQLSEEGTKRFSKIKKEDRIHYGKEFGQKSLLAFARYIDPNFQSPKHIKTIIDLLEDMEKGKILRAILNLPPRHGKSQICTRIFPTWYLGKHPETEVIIASYSNKKAERFTGWIRDRIEAPAFSAVFPDVAVRDDVRARSDWQTTAGGVVIGAGLSGGLTGEGAGLLIIDDPYKNMEEATSETMNEKIWENYLSVAEARLAPDARVLIVHTRWTRNDLTGRLLGEDKDEE</sequence>
<evidence type="ECO:0000313" key="2">
    <source>
        <dbReference type="Proteomes" id="UP000297641"/>
    </source>
</evidence>
<dbReference type="Gene3D" id="3.40.50.300">
    <property type="entry name" value="P-loop containing nucleotide triphosphate hydrolases"/>
    <property type="match status" value="1"/>
</dbReference>
<reference evidence="1 2" key="1">
    <citation type="journal article" date="2019" name="PLoS Negl. Trop. Dis.">
        <title>Revisiting the worldwide diversity of Leptospira species in the environment.</title>
        <authorList>
            <person name="Vincent A.T."/>
            <person name="Schiettekatte O."/>
            <person name="Bourhy P."/>
            <person name="Veyrier F.J."/>
            <person name="Picardeau M."/>
        </authorList>
    </citation>
    <scope>NUCLEOTIDE SEQUENCE [LARGE SCALE GENOMIC DNA]</scope>
    <source>
        <strain evidence="1 2">201800273</strain>
    </source>
</reference>
<organism evidence="1 2">
    <name type="scientific">Leptospira bouyouniensis</name>
    <dbReference type="NCBI Taxonomy" id="2484911"/>
    <lineage>
        <taxon>Bacteria</taxon>
        <taxon>Pseudomonadati</taxon>
        <taxon>Spirochaetota</taxon>
        <taxon>Spirochaetia</taxon>
        <taxon>Leptospirales</taxon>
        <taxon>Leptospiraceae</taxon>
        <taxon>Leptospira</taxon>
    </lineage>
</organism>
<protein>
    <submittedName>
        <fullName evidence="1">Terminase-like domain protein</fullName>
    </submittedName>
</protein>
<dbReference type="EMBL" id="RQFT01000008">
    <property type="protein sequence ID" value="TGL06486.1"/>
    <property type="molecule type" value="Genomic_DNA"/>
</dbReference>
<dbReference type="RefSeq" id="WP_135770836.1">
    <property type="nucleotide sequence ID" value="NZ_RQFT01000008.1"/>
</dbReference>
<dbReference type="AlphaFoldDB" id="A0A7I0HSC2"/>
<evidence type="ECO:0000313" key="1">
    <source>
        <dbReference type="EMBL" id="TGL06486.1"/>
    </source>
</evidence>
<gene>
    <name evidence="1" type="ORF">EHQ43_08725</name>
</gene>
<dbReference type="Pfam" id="PF03237">
    <property type="entry name" value="Terminase_6N"/>
    <property type="match status" value="1"/>
</dbReference>